<evidence type="ECO:0000313" key="2">
    <source>
        <dbReference type="Proteomes" id="UP000003730"/>
    </source>
</evidence>
<name>A0A4U8UGE2_9FLAO</name>
<dbReference type="STRING" id="1046627.BZARG_2961"/>
<dbReference type="AlphaFoldDB" id="A0A4U8UGE2"/>
<evidence type="ECO:0000313" key="1">
    <source>
        <dbReference type="EMBL" id="TLG99055.1"/>
    </source>
</evidence>
<proteinExistence type="predicted"/>
<dbReference type="Proteomes" id="UP000003730">
    <property type="component" value="Unassembled WGS sequence"/>
</dbReference>
<sequence length="131" mass="15910">MFNNEKPKLCLSCEKLILGRSDKKFCDSYCKSSFHYKKTLEEVPRFYNLVDNQLKKNRRILKSYNKSGLATVRIQILLEEGFNPNFFTHYWKNTKNDIYLFVYEFGFLKKDEKFILIKWQDYMRKTPTFSL</sequence>
<evidence type="ECO:0008006" key="3">
    <source>
        <dbReference type="Google" id="ProtNLM"/>
    </source>
</evidence>
<dbReference type="EMBL" id="AFXZ01000006">
    <property type="protein sequence ID" value="TLG99055.1"/>
    <property type="molecule type" value="Genomic_DNA"/>
</dbReference>
<gene>
    <name evidence="1" type="ORF">BZARG_03190</name>
</gene>
<organism evidence="1 2">
    <name type="scientific">Bizionia argentinensis JUB59</name>
    <dbReference type="NCBI Taxonomy" id="1046627"/>
    <lineage>
        <taxon>Bacteria</taxon>
        <taxon>Pseudomonadati</taxon>
        <taxon>Bacteroidota</taxon>
        <taxon>Flavobacteriia</taxon>
        <taxon>Flavobacteriales</taxon>
        <taxon>Flavobacteriaceae</taxon>
        <taxon>Bizionia</taxon>
    </lineage>
</organism>
<accession>A0A4U8UGE2</accession>
<comment type="caution">
    <text evidence="1">The sequence shown here is derived from an EMBL/GenBank/DDBJ whole genome shotgun (WGS) entry which is preliminary data.</text>
</comment>
<keyword evidence="2" id="KW-1185">Reference proteome</keyword>
<reference evidence="1 2" key="1">
    <citation type="journal article" date="2008" name="Int. J. Syst. Evol. Microbiol.">
        <title>Bizionia argentinensis sp. nov., isolated from surface marine water in Antarctica.</title>
        <authorList>
            <person name="Bercovich A."/>
            <person name="Vazquez S.C."/>
            <person name="Yankilevich P."/>
            <person name="Coria S.H."/>
            <person name="Foti M."/>
            <person name="Hernandez E."/>
            <person name="Vidal A."/>
            <person name="Ruberto L."/>
            <person name="Melo C."/>
            <person name="Marenssi S."/>
            <person name="Criscuolo M."/>
            <person name="Memoli M."/>
            <person name="Arguelles M."/>
            <person name="Mac Cormack W.P."/>
        </authorList>
    </citation>
    <scope>NUCLEOTIDE SEQUENCE [LARGE SCALE GENOMIC DNA]</scope>
    <source>
        <strain evidence="1 2">JUB59</strain>
    </source>
</reference>
<protein>
    <recommendedName>
        <fullName evidence="3">DUF2116 family Zn-ribbon domain-containing protein</fullName>
    </recommendedName>
</protein>